<dbReference type="AlphaFoldDB" id="A0A6G1VM86"/>
<feature type="coiled-coil region" evidence="1">
    <location>
        <begin position="205"/>
        <end position="239"/>
    </location>
</feature>
<evidence type="ECO:0000313" key="3">
    <source>
        <dbReference type="EMBL" id="MQP13988.1"/>
    </source>
</evidence>
<keyword evidence="1" id="KW-0175">Coiled coil</keyword>
<dbReference type="InterPro" id="IPR027417">
    <property type="entry name" value="P-loop_NTPase"/>
</dbReference>
<name>A0A6G1VM86_9BACT</name>
<dbReference type="OrthoDB" id="9795626at2"/>
<organism evidence="3 4">
    <name type="scientific">Segatella copri</name>
    <dbReference type="NCBI Taxonomy" id="165179"/>
    <lineage>
        <taxon>Bacteria</taxon>
        <taxon>Pseudomonadati</taxon>
        <taxon>Bacteroidota</taxon>
        <taxon>Bacteroidia</taxon>
        <taxon>Bacteroidales</taxon>
        <taxon>Prevotellaceae</taxon>
        <taxon>Segatella</taxon>
    </lineage>
</organism>
<feature type="domain" description="Rad50/SbcC-type AAA" evidence="2">
    <location>
        <begin position="5"/>
        <end position="226"/>
    </location>
</feature>
<dbReference type="SUPFAM" id="SSF52540">
    <property type="entry name" value="P-loop containing nucleoside triphosphate hydrolases"/>
    <property type="match status" value="1"/>
</dbReference>
<evidence type="ECO:0000256" key="1">
    <source>
        <dbReference type="SAM" id="Coils"/>
    </source>
</evidence>
<protein>
    <submittedName>
        <fullName evidence="3">AAA family ATPase</fullName>
    </submittedName>
</protein>
<dbReference type="Proteomes" id="UP000477980">
    <property type="component" value="Unassembled WGS sequence"/>
</dbReference>
<dbReference type="PANTHER" id="PTHR32114:SF2">
    <property type="entry name" value="ABC TRANSPORTER ABCH.3"/>
    <property type="match status" value="1"/>
</dbReference>
<sequence length="265" mass="30540">MIIKKIEIENFRSYYKSNVFELVNGLNLIIGSNGDGKTTFYEALEWLFRTDGTSKADTKLISKKRSEELSADESADVRVAMTYEHKGYVKTLEKSFHFTKSYDGEITTSNFSFDLIEENGGERMRRDGLKFDYDLPSEIRKYTMFKGESDLDVFQSSNALKMLVETFSDVKDFEAYFSFMEYSTKMAEQAQTNAQKSDRKNSEKIAQLKRTIEQESSTLEDIENEIRNKEDEASNFAGLLKSIEQSKEASKLLVNVNRRIDTLTN</sequence>
<comment type="caution">
    <text evidence="3">The sequence shown here is derived from an EMBL/GenBank/DDBJ whole genome shotgun (WGS) entry which is preliminary data.</text>
</comment>
<gene>
    <name evidence="3" type="ORF">F7D25_06100</name>
</gene>
<dbReference type="InterPro" id="IPR038729">
    <property type="entry name" value="Rad50/SbcC_AAA"/>
</dbReference>
<proteinExistence type="predicted"/>
<reference evidence="3 4" key="1">
    <citation type="submission" date="2019-09" db="EMBL/GenBank/DDBJ databases">
        <title>Distinct polysaccharide growth profiles of human intestinal Prevotella copri isolates.</title>
        <authorList>
            <person name="Fehlner-Peach H."/>
            <person name="Magnabosco C."/>
            <person name="Raghavan V."/>
            <person name="Scher J.U."/>
            <person name="Tett A."/>
            <person name="Cox L.M."/>
            <person name="Gottsegen C."/>
            <person name="Watters A."/>
            <person name="Wiltshire- Gordon J.D."/>
            <person name="Segata N."/>
            <person name="Bonneau R."/>
            <person name="Littman D.R."/>
        </authorList>
    </citation>
    <scope>NUCLEOTIDE SEQUENCE [LARGE SCALE GENOMIC DNA]</scope>
    <source>
        <strain evidence="4">iAA917</strain>
    </source>
</reference>
<accession>A0A6G1VM86</accession>
<evidence type="ECO:0000259" key="2">
    <source>
        <dbReference type="Pfam" id="PF13476"/>
    </source>
</evidence>
<dbReference type="Gene3D" id="3.40.50.300">
    <property type="entry name" value="P-loop containing nucleotide triphosphate hydrolases"/>
    <property type="match status" value="1"/>
</dbReference>
<dbReference type="Pfam" id="PF13476">
    <property type="entry name" value="AAA_23"/>
    <property type="match status" value="1"/>
</dbReference>
<dbReference type="PANTHER" id="PTHR32114">
    <property type="entry name" value="ABC TRANSPORTER ABCH.3"/>
    <property type="match status" value="1"/>
</dbReference>
<dbReference type="RefSeq" id="WP_153090793.1">
    <property type="nucleotide sequence ID" value="NZ_VZAH01000065.1"/>
</dbReference>
<dbReference type="GO" id="GO:0016887">
    <property type="term" value="F:ATP hydrolysis activity"/>
    <property type="evidence" value="ECO:0007669"/>
    <property type="project" value="InterPro"/>
</dbReference>
<dbReference type="GO" id="GO:0006302">
    <property type="term" value="P:double-strand break repair"/>
    <property type="evidence" value="ECO:0007669"/>
    <property type="project" value="InterPro"/>
</dbReference>
<dbReference type="EMBL" id="VZAH01000065">
    <property type="protein sequence ID" value="MQP13988.1"/>
    <property type="molecule type" value="Genomic_DNA"/>
</dbReference>
<evidence type="ECO:0000313" key="4">
    <source>
        <dbReference type="Proteomes" id="UP000477980"/>
    </source>
</evidence>